<dbReference type="AlphaFoldDB" id="A0A7T4A233"/>
<name>A0A7T4A233_9MICO</name>
<feature type="transmembrane region" description="Helical" evidence="2">
    <location>
        <begin position="287"/>
        <end position="309"/>
    </location>
</feature>
<sequence length="377" mass="40130">MGDSDPRRGGPRLLTSADGSRSVRTLTTRPGRSSRTRLESLATRLSIIAFVVVAVGVGVSIRGETIPLGGEDSLGALTGWWTALTAGLGFGLSYLLAGRRKELAWRRRLPLVKRALDLLALTSAVALVANIAMHAIFQVFQLGFLGLEVDWLGGAALAGAAASVMTYFAVVIGDDVTSVVVVGLVVTGLFMGTLASMIQSPEATWWQFHFSRLGNDTGVNGYQFNVSLLITGLLLTTLANFIGRDIDLGLRHRGIREPGRVTVLTWEFAAIGICMIVVGMVPDAVNFPVHVSAGAGMVAAFVAFFLTLLRMVPGLPRDFTATSFTVIAAIAVAIALWVPLGYYNLTGMETMAAGVLFAWLFLLARMTRAYAEPPVTA</sequence>
<feature type="transmembrane region" description="Helical" evidence="2">
    <location>
        <begin position="152"/>
        <end position="172"/>
    </location>
</feature>
<evidence type="ECO:0000313" key="4">
    <source>
        <dbReference type="Proteomes" id="UP000595374"/>
    </source>
</evidence>
<accession>A0A7T4A233</accession>
<protein>
    <submittedName>
        <fullName evidence="3">DUF998 domain-containing protein</fullName>
    </submittedName>
</protein>
<dbReference type="EMBL" id="CP065989">
    <property type="protein sequence ID" value="QQB15881.1"/>
    <property type="molecule type" value="Genomic_DNA"/>
</dbReference>
<feature type="transmembrane region" description="Helical" evidence="2">
    <location>
        <begin position="222"/>
        <end position="242"/>
    </location>
</feature>
<feature type="transmembrane region" description="Helical" evidence="2">
    <location>
        <begin position="79"/>
        <end position="97"/>
    </location>
</feature>
<feature type="transmembrane region" description="Helical" evidence="2">
    <location>
        <begin position="346"/>
        <end position="364"/>
    </location>
</feature>
<feature type="transmembrane region" description="Helical" evidence="2">
    <location>
        <begin position="321"/>
        <end position="340"/>
    </location>
</feature>
<feature type="transmembrane region" description="Helical" evidence="2">
    <location>
        <begin position="41"/>
        <end position="59"/>
    </location>
</feature>
<keyword evidence="2" id="KW-1133">Transmembrane helix</keyword>
<proteinExistence type="predicted"/>
<reference evidence="3 4" key="1">
    <citation type="submission" date="2020-12" db="EMBL/GenBank/DDBJ databases">
        <title>FDA dAtabase for Regulatory Grade micrObial Sequences (FDA-ARGOS): Supporting development and validation of Infectious Disease Dx tests.</title>
        <authorList>
            <person name="Sproer C."/>
            <person name="Gronow S."/>
            <person name="Severitt S."/>
            <person name="Schroder I."/>
            <person name="Tallon L."/>
            <person name="Sadzewicz L."/>
            <person name="Zhao X."/>
            <person name="Boylan J."/>
            <person name="Ott S."/>
            <person name="Bowen H."/>
            <person name="Vavikolanu K."/>
            <person name="Mehta A."/>
            <person name="Aluvathingal J."/>
            <person name="Nadendla S."/>
            <person name="Lowell S."/>
            <person name="Myers T."/>
            <person name="Yan Y."/>
            <person name="Sichtig H."/>
        </authorList>
    </citation>
    <scope>NUCLEOTIDE SEQUENCE [LARGE SCALE GENOMIC DNA]</scope>
    <source>
        <strain evidence="3 4">FDAARGOS_990</strain>
    </source>
</reference>
<organism evidence="3 4">
    <name type="scientific">Brevibacterium casei</name>
    <dbReference type="NCBI Taxonomy" id="33889"/>
    <lineage>
        <taxon>Bacteria</taxon>
        <taxon>Bacillati</taxon>
        <taxon>Actinomycetota</taxon>
        <taxon>Actinomycetes</taxon>
        <taxon>Micrococcales</taxon>
        <taxon>Brevibacteriaceae</taxon>
        <taxon>Brevibacterium</taxon>
    </lineage>
</organism>
<evidence type="ECO:0000256" key="2">
    <source>
        <dbReference type="SAM" id="Phobius"/>
    </source>
</evidence>
<feature type="region of interest" description="Disordered" evidence="1">
    <location>
        <begin position="1"/>
        <end position="29"/>
    </location>
</feature>
<dbReference type="RefSeq" id="WP_137825454.1">
    <property type="nucleotide sequence ID" value="NZ_CP065989.1"/>
</dbReference>
<dbReference type="InterPro" id="IPR009339">
    <property type="entry name" value="DUF998"/>
</dbReference>
<evidence type="ECO:0000313" key="3">
    <source>
        <dbReference type="EMBL" id="QQB15881.1"/>
    </source>
</evidence>
<feature type="transmembrane region" description="Helical" evidence="2">
    <location>
        <begin position="179"/>
        <end position="198"/>
    </location>
</feature>
<gene>
    <name evidence="3" type="ORF">I6H47_08290</name>
</gene>
<keyword evidence="2" id="KW-0812">Transmembrane</keyword>
<feature type="compositionally biased region" description="Polar residues" evidence="1">
    <location>
        <begin position="17"/>
        <end position="29"/>
    </location>
</feature>
<dbReference type="Pfam" id="PF06197">
    <property type="entry name" value="DUF998"/>
    <property type="match status" value="1"/>
</dbReference>
<dbReference type="Proteomes" id="UP000595374">
    <property type="component" value="Chromosome"/>
</dbReference>
<feature type="transmembrane region" description="Helical" evidence="2">
    <location>
        <begin position="263"/>
        <end position="281"/>
    </location>
</feature>
<evidence type="ECO:0000256" key="1">
    <source>
        <dbReference type="SAM" id="MobiDB-lite"/>
    </source>
</evidence>
<feature type="transmembrane region" description="Helical" evidence="2">
    <location>
        <begin position="118"/>
        <end position="140"/>
    </location>
</feature>
<keyword evidence="2" id="KW-0472">Membrane</keyword>